<name>A0ABP0MTA5_9DINO</name>
<accession>A0ABP0MTA5</accession>
<evidence type="ECO:0000313" key="2">
    <source>
        <dbReference type="Proteomes" id="UP001642484"/>
    </source>
</evidence>
<proteinExistence type="predicted"/>
<protein>
    <submittedName>
        <fullName evidence="1">Uncharacterized protein</fullName>
    </submittedName>
</protein>
<dbReference type="Proteomes" id="UP001642484">
    <property type="component" value="Unassembled WGS sequence"/>
</dbReference>
<organism evidence="1 2">
    <name type="scientific">Durusdinium trenchii</name>
    <dbReference type="NCBI Taxonomy" id="1381693"/>
    <lineage>
        <taxon>Eukaryota</taxon>
        <taxon>Sar</taxon>
        <taxon>Alveolata</taxon>
        <taxon>Dinophyceae</taxon>
        <taxon>Suessiales</taxon>
        <taxon>Symbiodiniaceae</taxon>
        <taxon>Durusdinium</taxon>
    </lineage>
</organism>
<gene>
    <name evidence="1" type="ORF">CCMP2556_LOCUS27076</name>
</gene>
<comment type="caution">
    <text evidence="1">The sequence shown here is derived from an EMBL/GenBank/DDBJ whole genome shotgun (WGS) entry which is preliminary data.</text>
</comment>
<keyword evidence="2" id="KW-1185">Reference proteome</keyword>
<evidence type="ECO:0000313" key="1">
    <source>
        <dbReference type="EMBL" id="CAK9054067.1"/>
    </source>
</evidence>
<sequence>MPQVQQKDCCCKKGLCDVSDSEDGVDEDSTEIYSPNHDLCCKFKSRSCGHILSWSKFKDDAPDVSFCKEAPHVEFKPPPRPPQVIRSDVKPGHPAHTVKAYCDLSSQEELAEDEESVDDSENGFGSKKALMQSMINEITSNSIDSMAKEIFSIYVCTRWAPNSEFTQILDGEMATGQLPRKKASKLYRDGRFIPLRCSENFKVFSDASLGKTNFEVFEGQMQSLATWYAAEKDGAVSSRLAKLAGVDLHPDLREATAFDLGTVAKAAQGCDDSQSWISVIDAKSQELLSNCRTVKWWLSKLRDWHRAMPFTSFMSPDQEGAKMAPKQKEQVLMCFGKRVASQLHRREGGQHLMTDQNAIGCHGFWNMGQAALMLDRIVKLWRPPTCQLASMELEMKVKIMELIASMNSRLFDALPALLTEEISASPDFDGKALEASSLGVSLVRGMWQTITSSFSALKGQYTRLGQLLGNTVVKWTVCPLKNISEAQELDKLDSALGTEDDLARYYAEIAYAKWTGKTNLLPGEECIDEESLRSSMAHCRVCTLGTLQQDMPEPYKDEKFICPVRPFLPAKQQLEIFEKKNGWCPLRMNSKQMEAAKWFYRGRTPQKTQHDMMENKPQGDFQAIKLVDFKSRQDSDFHMWRSFATVSLQCTREESEETPRWCKDPEVHYSSGSVNSFVDSMGRVGRGARRLVMRGMHKAGMAEEPKTNNAPGKAFTQWLYQRGKHAEAWLKGTSSEWFGKAADRYEKLRTKSFHTSEAAELLHSMSFQRELESTGADSKQKQRYERFAVIAPCKSMDPETEFDLKYESAEDALQLARKVHQKFDASIFKSKAFAVQLMGASILKMNGDQSAWVEFRTLVRAFSPNCFGKECSNDWVVTKNAMIGELAGSISAHGGESVRSSDLTGFEATFNCGTRPEMHDLPRERLGKAEPPVVSQSFVECVTHGAVKNKELRNTAPEAPYLREETVVRITFHSLEDCRLHLSTARNSNETENPVYRTFSSISGCPGIAEADFPKILKRDIEESRFRGLLLGSGLPDETLFEVLVDPEDFLKEVPL</sequence>
<dbReference type="EMBL" id="CAXAMN010019335">
    <property type="protein sequence ID" value="CAK9054067.1"/>
    <property type="molecule type" value="Genomic_DNA"/>
</dbReference>
<reference evidence="1 2" key="1">
    <citation type="submission" date="2024-02" db="EMBL/GenBank/DDBJ databases">
        <authorList>
            <person name="Chen Y."/>
            <person name="Shah S."/>
            <person name="Dougan E. K."/>
            <person name="Thang M."/>
            <person name="Chan C."/>
        </authorList>
    </citation>
    <scope>NUCLEOTIDE SEQUENCE [LARGE SCALE GENOMIC DNA]</scope>
</reference>